<protein>
    <submittedName>
        <fullName evidence="1">Uncharacterized protein</fullName>
    </submittedName>
</protein>
<sequence>MLFKNINTISLHQSNVVPLSPAFFSTITTRLLLCRALCSGSSFILLTSDL</sequence>
<proteinExistence type="predicted"/>
<evidence type="ECO:0000313" key="1">
    <source>
        <dbReference type="EMBL" id="JAH52956.1"/>
    </source>
</evidence>
<name>A0A0E9TH88_ANGAN</name>
<dbReference type="AlphaFoldDB" id="A0A0E9TH88"/>
<dbReference type="EMBL" id="GBXM01055621">
    <property type="protein sequence ID" value="JAH52956.1"/>
    <property type="molecule type" value="Transcribed_RNA"/>
</dbReference>
<reference evidence="1" key="2">
    <citation type="journal article" date="2015" name="Fish Shellfish Immunol.">
        <title>Early steps in the European eel (Anguilla anguilla)-Vibrio vulnificus interaction in the gills: Role of the RtxA13 toxin.</title>
        <authorList>
            <person name="Callol A."/>
            <person name="Pajuelo D."/>
            <person name="Ebbesson L."/>
            <person name="Teles M."/>
            <person name="MacKenzie S."/>
            <person name="Amaro C."/>
        </authorList>
    </citation>
    <scope>NUCLEOTIDE SEQUENCE</scope>
</reference>
<reference evidence="1" key="1">
    <citation type="submission" date="2014-11" db="EMBL/GenBank/DDBJ databases">
        <authorList>
            <person name="Amaro Gonzalez C."/>
        </authorList>
    </citation>
    <scope>NUCLEOTIDE SEQUENCE</scope>
</reference>
<accession>A0A0E9TH88</accession>
<organism evidence="1">
    <name type="scientific">Anguilla anguilla</name>
    <name type="common">European freshwater eel</name>
    <name type="synonym">Muraena anguilla</name>
    <dbReference type="NCBI Taxonomy" id="7936"/>
    <lineage>
        <taxon>Eukaryota</taxon>
        <taxon>Metazoa</taxon>
        <taxon>Chordata</taxon>
        <taxon>Craniata</taxon>
        <taxon>Vertebrata</taxon>
        <taxon>Euteleostomi</taxon>
        <taxon>Actinopterygii</taxon>
        <taxon>Neopterygii</taxon>
        <taxon>Teleostei</taxon>
        <taxon>Anguilliformes</taxon>
        <taxon>Anguillidae</taxon>
        <taxon>Anguilla</taxon>
    </lineage>
</organism>